<accession>A0ACD5ZM04</accession>
<dbReference type="EnsemblPlants" id="AVESA.00010b.r2.7AG1193560.1">
    <property type="protein sequence ID" value="AVESA.00010b.r2.7AG1193560.1.CDS"/>
    <property type="gene ID" value="AVESA.00010b.r2.7AG1193560"/>
</dbReference>
<evidence type="ECO:0000313" key="1">
    <source>
        <dbReference type="EnsemblPlants" id="AVESA.00010b.r2.7AG1193560.1.CDS"/>
    </source>
</evidence>
<name>A0ACD5ZM04_AVESA</name>
<sequence length="208" mass="22723">MALSLRAAAGPARGRRTASMVRATVSPPPALHNRNRPRPQIVSGKFFVAVHRFATCRWISPEVFKRVNGMSAVAAQPSSDETRTKVLQALHSCPTASIHTGKPAKDILQVQNTFPLAIYDDLLGVYLCGYHSENSYGATSYLIIHPEGNILVDSSRYMLGLADKIEMFGGARYMFLKSFVDITTPAVYTPAVSESHAFTCCLNTRTCA</sequence>
<keyword evidence="2" id="KW-1185">Reference proteome</keyword>
<proteinExistence type="predicted"/>
<evidence type="ECO:0000313" key="2">
    <source>
        <dbReference type="Proteomes" id="UP001732700"/>
    </source>
</evidence>
<dbReference type="Proteomes" id="UP001732700">
    <property type="component" value="Chromosome 7A"/>
</dbReference>
<organism evidence="1 2">
    <name type="scientific">Avena sativa</name>
    <name type="common">Oat</name>
    <dbReference type="NCBI Taxonomy" id="4498"/>
    <lineage>
        <taxon>Eukaryota</taxon>
        <taxon>Viridiplantae</taxon>
        <taxon>Streptophyta</taxon>
        <taxon>Embryophyta</taxon>
        <taxon>Tracheophyta</taxon>
        <taxon>Spermatophyta</taxon>
        <taxon>Magnoliopsida</taxon>
        <taxon>Liliopsida</taxon>
        <taxon>Poales</taxon>
        <taxon>Poaceae</taxon>
        <taxon>BOP clade</taxon>
        <taxon>Pooideae</taxon>
        <taxon>Poodae</taxon>
        <taxon>Poeae</taxon>
        <taxon>Poeae Chloroplast Group 1 (Aveneae type)</taxon>
        <taxon>Aveninae</taxon>
        <taxon>Avena</taxon>
    </lineage>
</organism>
<protein>
    <submittedName>
        <fullName evidence="1">Uncharacterized protein</fullName>
    </submittedName>
</protein>
<reference evidence="1" key="1">
    <citation type="submission" date="2021-05" db="EMBL/GenBank/DDBJ databases">
        <authorList>
            <person name="Scholz U."/>
            <person name="Mascher M."/>
            <person name="Fiebig A."/>
        </authorList>
    </citation>
    <scope>NUCLEOTIDE SEQUENCE [LARGE SCALE GENOMIC DNA]</scope>
</reference>
<reference evidence="1" key="2">
    <citation type="submission" date="2025-09" db="UniProtKB">
        <authorList>
            <consortium name="EnsemblPlants"/>
        </authorList>
    </citation>
    <scope>IDENTIFICATION</scope>
</reference>